<dbReference type="EMBL" id="JARBDR010000376">
    <property type="protein sequence ID" value="KAJ8313367.1"/>
    <property type="molecule type" value="Genomic_DNA"/>
</dbReference>
<dbReference type="Proteomes" id="UP001217089">
    <property type="component" value="Unassembled WGS sequence"/>
</dbReference>
<evidence type="ECO:0000313" key="2">
    <source>
        <dbReference type="Proteomes" id="UP001217089"/>
    </source>
</evidence>
<organism evidence="1 2">
    <name type="scientific">Tegillarca granosa</name>
    <name type="common">Malaysian cockle</name>
    <name type="synonym">Anadara granosa</name>
    <dbReference type="NCBI Taxonomy" id="220873"/>
    <lineage>
        <taxon>Eukaryota</taxon>
        <taxon>Metazoa</taxon>
        <taxon>Spiralia</taxon>
        <taxon>Lophotrochozoa</taxon>
        <taxon>Mollusca</taxon>
        <taxon>Bivalvia</taxon>
        <taxon>Autobranchia</taxon>
        <taxon>Pteriomorphia</taxon>
        <taxon>Arcoida</taxon>
        <taxon>Arcoidea</taxon>
        <taxon>Arcidae</taxon>
        <taxon>Tegillarca</taxon>
    </lineage>
</organism>
<dbReference type="PANTHER" id="PTHR33480">
    <property type="entry name" value="SET DOMAIN-CONTAINING PROTEIN-RELATED"/>
    <property type="match status" value="1"/>
</dbReference>
<protein>
    <submittedName>
        <fullName evidence="1">Uncharacterized protein</fullName>
    </submittedName>
</protein>
<proteinExistence type="predicted"/>
<dbReference type="PANTHER" id="PTHR33480:SF1">
    <property type="entry name" value="TYR RECOMBINASE DOMAIN-CONTAINING PROTEIN"/>
    <property type="match status" value="1"/>
</dbReference>
<comment type="caution">
    <text evidence="1">The sequence shown here is derived from an EMBL/GenBank/DDBJ whole genome shotgun (WGS) entry which is preliminary data.</text>
</comment>
<sequence length="153" mass="18187">SQIDTAFTKQLVKGGKITRHIKRKHKHEEEVKEILKLSNKEQNQFFDKKKRREGIYEFNLKEMSLDRDSAMRERQPKHNDEVRVCSDCRSFISSKHFSKHTCIAEKPQALKPKLLKFRDGEIGDIIRSSALIQRVGFRHFNLRRHEESKQDEV</sequence>
<gene>
    <name evidence="1" type="ORF">KUTeg_009153</name>
</gene>
<keyword evidence="2" id="KW-1185">Reference proteome</keyword>
<name>A0ABQ9FAI9_TEGGR</name>
<feature type="non-terminal residue" evidence="1">
    <location>
        <position position="1"/>
    </location>
</feature>
<accession>A0ABQ9FAI9</accession>
<evidence type="ECO:0000313" key="1">
    <source>
        <dbReference type="EMBL" id="KAJ8313367.1"/>
    </source>
</evidence>
<reference evidence="1 2" key="1">
    <citation type="submission" date="2022-12" db="EMBL/GenBank/DDBJ databases">
        <title>Chromosome-level genome of Tegillarca granosa.</title>
        <authorList>
            <person name="Kim J."/>
        </authorList>
    </citation>
    <scope>NUCLEOTIDE SEQUENCE [LARGE SCALE GENOMIC DNA]</scope>
    <source>
        <strain evidence="1">Teg-2019</strain>
        <tissue evidence="1">Adductor muscle</tissue>
    </source>
</reference>